<dbReference type="OMA" id="TLIWLRI"/>
<evidence type="ECO:0000313" key="2">
    <source>
        <dbReference type="EMBL" id="ONM01459.1"/>
    </source>
</evidence>
<gene>
    <name evidence="2" type="ORF">ZEAMMB73_Zm00001d030743</name>
</gene>
<dbReference type="EMBL" id="CM007647">
    <property type="protein sequence ID" value="ONM01459.1"/>
    <property type="molecule type" value="Genomic_DNA"/>
</dbReference>
<reference evidence="2" key="1">
    <citation type="submission" date="2015-12" db="EMBL/GenBank/DDBJ databases">
        <title>Update maize B73 reference genome by single molecule sequencing technologies.</title>
        <authorList>
            <consortium name="Maize Genome Sequencing Project"/>
            <person name="Ware D."/>
        </authorList>
    </citation>
    <scope>NUCLEOTIDE SEQUENCE [LARGE SCALE GENOMIC DNA]</scope>
    <source>
        <tissue evidence="2">Seedling</tissue>
    </source>
</reference>
<dbReference type="InParanoid" id="A0A1D6KE59"/>
<protein>
    <submittedName>
        <fullName evidence="2">Uncharacterized protein</fullName>
    </submittedName>
</protein>
<proteinExistence type="predicted"/>
<evidence type="ECO:0000256" key="1">
    <source>
        <dbReference type="SAM" id="MobiDB-lite"/>
    </source>
</evidence>
<feature type="region of interest" description="Disordered" evidence="1">
    <location>
        <begin position="1"/>
        <end position="46"/>
    </location>
</feature>
<dbReference type="AlphaFoldDB" id="A0A1D6KE59"/>
<dbReference type="ExpressionAtlas" id="A0A1D6KE59">
    <property type="expression patterns" value="baseline"/>
</dbReference>
<accession>A0A1D6KE59</accession>
<organism evidence="2">
    <name type="scientific">Zea mays</name>
    <name type="common">Maize</name>
    <dbReference type="NCBI Taxonomy" id="4577"/>
    <lineage>
        <taxon>Eukaryota</taxon>
        <taxon>Viridiplantae</taxon>
        <taxon>Streptophyta</taxon>
        <taxon>Embryophyta</taxon>
        <taxon>Tracheophyta</taxon>
        <taxon>Spermatophyta</taxon>
        <taxon>Magnoliopsida</taxon>
        <taxon>Liliopsida</taxon>
        <taxon>Poales</taxon>
        <taxon>Poaceae</taxon>
        <taxon>PACMAD clade</taxon>
        <taxon>Panicoideae</taxon>
        <taxon>Andropogonodae</taxon>
        <taxon>Andropogoneae</taxon>
        <taxon>Tripsacinae</taxon>
        <taxon>Zea</taxon>
    </lineage>
</organism>
<name>A0A1D6KE59_MAIZE</name>
<sequence length="176" mass="18990">MENHRNFRDFLSQGCSSSTSRGRTGHEAPEDDDFGTFSQSPFALPPRINVPAPRSRIEALDLNSQSQGTDFPYLSSYQDVLQSGDGGSDLGLPPLGRGRSARTLFQSTRTISAPISHARGPIRGCRGVRGRGTSSRGGGRSAISAPIDPVLIEDFGDEPTNEMDSRASVVRKFFMS</sequence>